<dbReference type="AlphaFoldDB" id="A0A433SGP5"/>
<evidence type="ECO:0000313" key="3">
    <source>
        <dbReference type="Proteomes" id="UP000286947"/>
    </source>
</evidence>
<keyword evidence="3" id="KW-1185">Reference proteome</keyword>
<proteinExistence type="predicted"/>
<organism evidence="2 3">
    <name type="scientific">Saezia sanguinis</name>
    <dbReference type="NCBI Taxonomy" id="1965230"/>
    <lineage>
        <taxon>Bacteria</taxon>
        <taxon>Pseudomonadati</taxon>
        <taxon>Pseudomonadota</taxon>
        <taxon>Betaproteobacteria</taxon>
        <taxon>Burkholderiales</taxon>
        <taxon>Saeziaceae</taxon>
        <taxon>Saezia</taxon>
    </lineage>
</organism>
<evidence type="ECO:0008006" key="4">
    <source>
        <dbReference type="Google" id="ProtNLM"/>
    </source>
</evidence>
<comment type="caution">
    <text evidence="2">The sequence shown here is derived from an EMBL/GenBank/DDBJ whole genome shotgun (WGS) entry which is preliminary data.</text>
</comment>
<sequence precursor="true">MVLRSSRNNNILFSGALIFIFIFFSAFTQAEEAPESASPQYCKFNADNECIEVDISKGFDEVCGSPEEDDDCYDITPPPQSALQRNQLDGKGPAYQVRPDNWPFRAIYSDPAMTFGALEFDSKGNLLDVAGKAWNGAYVTEFYRDGSPVWGHNGYKVYYIVHPDKQNPIVEQGFVVSDDFKHICPAVQIAQSYSAIKQGGDYLYLRGDCAQEQPVEIEGHTFWSYPNGSMIWTIQRFGEPKKPVYDRSGTCRLYCDVLQADAP</sequence>
<name>A0A433SGP5_9BURK</name>
<evidence type="ECO:0000256" key="1">
    <source>
        <dbReference type="SAM" id="SignalP"/>
    </source>
</evidence>
<dbReference type="EMBL" id="PQSP01000001">
    <property type="protein sequence ID" value="RUS67929.1"/>
    <property type="molecule type" value="Genomic_DNA"/>
</dbReference>
<gene>
    <name evidence="2" type="ORF">CUZ56_00410</name>
</gene>
<evidence type="ECO:0000313" key="2">
    <source>
        <dbReference type="EMBL" id="RUS67929.1"/>
    </source>
</evidence>
<reference evidence="2 3" key="1">
    <citation type="submission" date="2018-01" db="EMBL/GenBank/DDBJ databases">
        <title>Saezia sanguinis gen. nov., sp. nov., in the order Burkholderiales isolated from human blood.</title>
        <authorList>
            <person name="Medina-Pascual M.J."/>
            <person name="Valdezate S."/>
            <person name="Monzon S."/>
            <person name="Cuesta I."/>
            <person name="Carrasco G."/>
            <person name="Villalon P."/>
            <person name="Saez-Nieto J.A."/>
        </authorList>
    </citation>
    <scope>NUCLEOTIDE SEQUENCE [LARGE SCALE GENOMIC DNA]</scope>
    <source>
        <strain evidence="2 3">CNM695-12</strain>
    </source>
</reference>
<protein>
    <recommendedName>
        <fullName evidence="4">Secreted protein</fullName>
    </recommendedName>
</protein>
<keyword evidence="1" id="KW-0732">Signal</keyword>
<dbReference type="Proteomes" id="UP000286947">
    <property type="component" value="Unassembled WGS sequence"/>
</dbReference>
<dbReference type="RefSeq" id="WP_126977712.1">
    <property type="nucleotide sequence ID" value="NZ_PQSP01000001.1"/>
</dbReference>
<feature type="chain" id="PRO_5019302018" description="Secreted protein" evidence="1">
    <location>
        <begin position="31"/>
        <end position="263"/>
    </location>
</feature>
<feature type="signal peptide" evidence="1">
    <location>
        <begin position="1"/>
        <end position="30"/>
    </location>
</feature>
<accession>A0A433SGP5</accession>